<sequence length="713" mass="79950">MSTPFFVLHKASSSKKDRKSSGQGKVRKKTNLSPSSPKNRDKLDAESSGEFNVNRYEELRVEAFEFVWSKIESTIKDVLRGINSKIFNELHRWVRESFNAIRSYGEPSFLEATRSFPLVTNATPRKLFTGFVITKNMEFVDDILTFEKLGQLLQSHGCCVANLSSLDFSVKNGIGGCIKSLLRQFLMANVDAADISILASWYRELGNSGTPLVVVINDLEQCSVSVLSDFILMLSEWIVKVPIILIMGVATTIDSPENILQPNALQLLSPCKFELGSPAEKMDAVVEAVLVKLCTRFTVGHKVALFLRNHFLNQDGTLTSFIRALKIACILHFSLEPLSLILGRLLVEDHKDGIDDVLPDVMFKYVADLPPNMRNQMADQNGKNLAHGLLELLKLQKFWSTVVLCLYEAGKYSKVQLLDLFCDMLDPDLYTSDNHVGIEKYVGLSSSDDLCREYSILRKGGSVCQIVSILRDLPTTMLSRLIKSWAKITADVSEIHDKVKVLQSFLRSEDGKSSKRTSKGISKICSSTSPIKVDEDSRVLNSEAIAFIGFLVGNYMRPIECIPFHEIVCFKNVAKLRLALLGDPRRRVQVDLVEFHKNLRCSCCSRSGNALIPSMHDSAIMYSLAQEHGDLINLHDWYQSFKTVALPHRSKRKKKSNSPLPKKGKDTNDLGEKSEATIQARFCRAVTELQITGLLRMPSKRRPDCVQRVAFGL</sequence>
<evidence type="ECO:0000313" key="9">
    <source>
        <dbReference type="EMBL" id="KAJ7964080.1"/>
    </source>
</evidence>
<dbReference type="Proteomes" id="UP001163823">
    <property type="component" value="Chromosome 6"/>
</dbReference>
<dbReference type="GO" id="GO:0031261">
    <property type="term" value="C:DNA replication preinitiation complex"/>
    <property type="evidence" value="ECO:0007669"/>
    <property type="project" value="TreeGrafter"/>
</dbReference>
<evidence type="ECO:0000256" key="4">
    <source>
        <dbReference type="ARBA" id="ARBA00023125"/>
    </source>
</evidence>
<evidence type="ECO:0000313" key="10">
    <source>
        <dbReference type="Proteomes" id="UP001163823"/>
    </source>
</evidence>
<keyword evidence="4" id="KW-0238">DNA-binding</keyword>
<evidence type="ECO:0000259" key="8">
    <source>
        <dbReference type="Pfam" id="PF18137"/>
    </source>
</evidence>
<feature type="domain" description="Origin recognition complex subunit 3 winged helix C-terminal" evidence="8">
    <location>
        <begin position="585"/>
        <end position="711"/>
    </location>
</feature>
<reference evidence="9" key="1">
    <citation type="journal article" date="2023" name="Science">
        <title>Elucidation of the pathway for biosynthesis of saponin adjuvants from the soapbark tree.</title>
        <authorList>
            <person name="Reed J."/>
            <person name="Orme A."/>
            <person name="El-Demerdash A."/>
            <person name="Owen C."/>
            <person name="Martin L.B.B."/>
            <person name="Misra R.C."/>
            <person name="Kikuchi S."/>
            <person name="Rejzek M."/>
            <person name="Martin A.C."/>
            <person name="Harkess A."/>
            <person name="Leebens-Mack J."/>
            <person name="Louveau T."/>
            <person name="Stephenson M.J."/>
            <person name="Osbourn A."/>
        </authorList>
    </citation>
    <scope>NUCLEOTIDE SEQUENCE</scope>
    <source>
        <strain evidence="9">S10</strain>
    </source>
</reference>
<protein>
    <submittedName>
        <fullName evidence="9">Origin of replication complex subunit 3</fullName>
    </submittedName>
</protein>
<evidence type="ECO:0000256" key="5">
    <source>
        <dbReference type="ARBA" id="ARBA00023242"/>
    </source>
</evidence>
<comment type="subcellular location">
    <subcellularLocation>
        <location evidence="1">Nucleus</location>
    </subcellularLocation>
</comment>
<evidence type="ECO:0000256" key="2">
    <source>
        <dbReference type="ARBA" id="ARBA00010977"/>
    </source>
</evidence>
<evidence type="ECO:0000256" key="6">
    <source>
        <dbReference type="SAM" id="MobiDB-lite"/>
    </source>
</evidence>
<evidence type="ECO:0000256" key="1">
    <source>
        <dbReference type="ARBA" id="ARBA00004123"/>
    </source>
</evidence>
<dbReference type="CDD" id="cd20704">
    <property type="entry name" value="Orc3"/>
    <property type="match status" value="1"/>
</dbReference>
<comment type="similarity">
    <text evidence="2">Belongs to the ORC3 family.</text>
</comment>
<keyword evidence="10" id="KW-1185">Reference proteome</keyword>
<organism evidence="9 10">
    <name type="scientific">Quillaja saponaria</name>
    <name type="common">Soap bark tree</name>
    <dbReference type="NCBI Taxonomy" id="32244"/>
    <lineage>
        <taxon>Eukaryota</taxon>
        <taxon>Viridiplantae</taxon>
        <taxon>Streptophyta</taxon>
        <taxon>Embryophyta</taxon>
        <taxon>Tracheophyta</taxon>
        <taxon>Spermatophyta</taxon>
        <taxon>Magnoliopsida</taxon>
        <taxon>eudicotyledons</taxon>
        <taxon>Gunneridae</taxon>
        <taxon>Pentapetalae</taxon>
        <taxon>rosids</taxon>
        <taxon>fabids</taxon>
        <taxon>Fabales</taxon>
        <taxon>Quillajaceae</taxon>
        <taxon>Quillaja</taxon>
    </lineage>
</organism>
<gene>
    <name evidence="9" type="ORF">O6P43_013945</name>
</gene>
<dbReference type="Pfam" id="PF07034">
    <property type="entry name" value="ORC3_N"/>
    <property type="match status" value="1"/>
</dbReference>
<proteinExistence type="inferred from homology"/>
<feature type="region of interest" description="Disordered" evidence="6">
    <location>
        <begin position="648"/>
        <end position="671"/>
    </location>
</feature>
<dbReference type="InterPro" id="IPR045667">
    <property type="entry name" value="ORC3_N"/>
</dbReference>
<evidence type="ECO:0000259" key="7">
    <source>
        <dbReference type="Pfam" id="PF07034"/>
    </source>
</evidence>
<dbReference type="AlphaFoldDB" id="A0AAD7PRD6"/>
<dbReference type="PANTHER" id="PTHR12748">
    <property type="entry name" value="ORIGIN RECOGNITION COMPLEX SUBUNIT 3"/>
    <property type="match status" value="1"/>
</dbReference>
<dbReference type="InterPro" id="IPR020795">
    <property type="entry name" value="ORC3"/>
</dbReference>
<dbReference type="GO" id="GO:0003688">
    <property type="term" value="F:DNA replication origin binding"/>
    <property type="evidence" value="ECO:0007669"/>
    <property type="project" value="TreeGrafter"/>
</dbReference>
<feature type="region of interest" description="Disordered" evidence="6">
    <location>
        <begin position="1"/>
        <end position="47"/>
    </location>
</feature>
<keyword evidence="3" id="KW-0235">DNA replication</keyword>
<evidence type="ECO:0000256" key="3">
    <source>
        <dbReference type="ARBA" id="ARBA00022705"/>
    </source>
</evidence>
<dbReference type="Pfam" id="PF18137">
    <property type="entry name" value="WHD_ORC"/>
    <property type="match status" value="1"/>
</dbReference>
<dbReference type="KEGG" id="qsa:O6P43_013945"/>
<dbReference type="GO" id="GO:0005664">
    <property type="term" value="C:nuclear origin of replication recognition complex"/>
    <property type="evidence" value="ECO:0007669"/>
    <property type="project" value="InterPro"/>
</dbReference>
<accession>A0AAD7PRD6</accession>
<name>A0AAD7PRD6_QUISA</name>
<dbReference type="InterPro" id="IPR040855">
    <property type="entry name" value="ORC_WH_C"/>
</dbReference>
<dbReference type="GO" id="GO:0005656">
    <property type="term" value="C:nuclear pre-replicative complex"/>
    <property type="evidence" value="ECO:0007669"/>
    <property type="project" value="TreeGrafter"/>
</dbReference>
<comment type="caution">
    <text evidence="9">The sequence shown here is derived from an EMBL/GenBank/DDBJ whole genome shotgun (WGS) entry which is preliminary data.</text>
</comment>
<dbReference type="GO" id="GO:0006270">
    <property type="term" value="P:DNA replication initiation"/>
    <property type="evidence" value="ECO:0007669"/>
    <property type="project" value="TreeGrafter"/>
</dbReference>
<dbReference type="PANTHER" id="PTHR12748:SF0">
    <property type="entry name" value="ORIGIN RECOGNITION COMPLEX SUBUNIT 3"/>
    <property type="match status" value="1"/>
</dbReference>
<feature type="domain" description="Origin recognition complex subunit 3 N-terminal" evidence="7">
    <location>
        <begin position="20"/>
        <end position="340"/>
    </location>
</feature>
<keyword evidence="5" id="KW-0539">Nucleus</keyword>
<dbReference type="EMBL" id="JARAOO010000006">
    <property type="protein sequence ID" value="KAJ7964080.1"/>
    <property type="molecule type" value="Genomic_DNA"/>
</dbReference>